<evidence type="ECO:0000313" key="1">
    <source>
        <dbReference type="EMBL" id="KGR77738.1"/>
    </source>
</evidence>
<dbReference type="AlphaFoldDB" id="A0A0A3I4Y9"/>
<comment type="caution">
    <text evidence="1">The sequence shown here is derived from an EMBL/GenBank/DDBJ whole genome shotgun (WGS) entry which is preliminary data.</text>
</comment>
<dbReference type="RefSeq" id="WP_052124160.1">
    <property type="nucleotide sequence ID" value="NZ_AVDA01000016.1"/>
</dbReference>
<reference evidence="1 2" key="1">
    <citation type="submission" date="2014-02" db="EMBL/GenBank/DDBJ databases">
        <title>Draft genome sequence of Lysinibacillus manganicus DSM 26584T.</title>
        <authorList>
            <person name="Zhang F."/>
            <person name="Wang G."/>
            <person name="Zhang L."/>
        </authorList>
    </citation>
    <scope>NUCLEOTIDE SEQUENCE [LARGE SCALE GENOMIC DNA]</scope>
    <source>
        <strain evidence="1 2">DSM 26584</strain>
    </source>
</reference>
<name>A0A0A3I4Y9_9BACL</name>
<evidence type="ECO:0000313" key="2">
    <source>
        <dbReference type="Proteomes" id="UP000030416"/>
    </source>
</evidence>
<proteinExistence type="predicted"/>
<dbReference type="eggNOG" id="ENOG503317P">
    <property type="taxonomic scope" value="Bacteria"/>
</dbReference>
<dbReference type="EMBL" id="JPVN01000016">
    <property type="protein sequence ID" value="KGR77738.1"/>
    <property type="molecule type" value="Genomic_DNA"/>
</dbReference>
<sequence length="157" mass="17815">MTIRILPYLLTFLLSIGAILPYAETAFAENNLIIGTIDDYTDTNSQKQERANVIILPVKSVLSNSEKLDEGKTILDEETKAKAKDILKSLREGKITIEEARAKLKELGIILPKQDNLNEDVTKEKEMSRVENARLKLKELGLKLPKKFEQFINDTQE</sequence>
<keyword evidence="2" id="KW-1185">Reference proteome</keyword>
<accession>A0A0A3I4Y9</accession>
<gene>
    <name evidence="1" type="ORF">CD29_13895</name>
</gene>
<protein>
    <submittedName>
        <fullName evidence="1">Uncharacterized protein</fullName>
    </submittedName>
</protein>
<organism evidence="1 2">
    <name type="scientific">Ureibacillus manganicus DSM 26584</name>
    <dbReference type="NCBI Taxonomy" id="1384049"/>
    <lineage>
        <taxon>Bacteria</taxon>
        <taxon>Bacillati</taxon>
        <taxon>Bacillota</taxon>
        <taxon>Bacilli</taxon>
        <taxon>Bacillales</taxon>
        <taxon>Caryophanaceae</taxon>
        <taxon>Ureibacillus</taxon>
    </lineage>
</organism>
<dbReference type="Proteomes" id="UP000030416">
    <property type="component" value="Unassembled WGS sequence"/>
</dbReference>